<name>A0A7X9XNF0_CLOBE</name>
<dbReference type="RefSeq" id="WP_168981295.1">
    <property type="nucleotide sequence ID" value="NZ_JABAGD010000007.1"/>
</dbReference>
<reference evidence="2 3" key="1">
    <citation type="submission" date="2020-04" db="EMBL/GenBank/DDBJ databases">
        <authorList>
            <person name="Hitch T.C.A."/>
            <person name="Wylensek D."/>
            <person name="Clavel T."/>
        </authorList>
    </citation>
    <scope>NUCLEOTIDE SEQUENCE [LARGE SCALE GENOMIC DNA]</scope>
    <source>
        <strain evidence="2 3">WB01_NA02</strain>
    </source>
</reference>
<keyword evidence="1" id="KW-1133">Transmembrane helix</keyword>
<dbReference type="Pfam" id="PF12679">
    <property type="entry name" value="ABC2_membrane_2"/>
    <property type="match status" value="1"/>
</dbReference>
<dbReference type="GO" id="GO:0140359">
    <property type="term" value="F:ABC-type transporter activity"/>
    <property type="evidence" value="ECO:0007669"/>
    <property type="project" value="InterPro"/>
</dbReference>
<dbReference type="AlphaFoldDB" id="A0A7X9XNF0"/>
<protein>
    <submittedName>
        <fullName evidence="2">ABC transporter permease subunit</fullName>
    </submittedName>
</protein>
<dbReference type="PANTHER" id="PTHR37305">
    <property type="entry name" value="INTEGRAL MEMBRANE PROTEIN-RELATED"/>
    <property type="match status" value="1"/>
</dbReference>
<feature type="transmembrane region" description="Helical" evidence="1">
    <location>
        <begin position="209"/>
        <end position="230"/>
    </location>
</feature>
<evidence type="ECO:0000313" key="2">
    <source>
        <dbReference type="EMBL" id="NMF04189.1"/>
    </source>
</evidence>
<feature type="transmembrane region" description="Helical" evidence="1">
    <location>
        <begin position="242"/>
        <end position="264"/>
    </location>
</feature>
<organism evidence="2 3">
    <name type="scientific">Clostridium beijerinckii</name>
    <name type="common">Clostridium MP</name>
    <dbReference type="NCBI Taxonomy" id="1520"/>
    <lineage>
        <taxon>Bacteria</taxon>
        <taxon>Bacillati</taxon>
        <taxon>Bacillota</taxon>
        <taxon>Clostridia</taxon>
        <taxon>Eubacteriales</taxon>
        <taxon>Clostridiaceae</taxon>
        <taxon>Clostridium</taxon>
    </lineage>
</organism>
<feature type="transmembrane region" description="Helical" evidence="1">
    <location>
        <begin position="20"/>
        <end position="36"/>
    </location>
</feature>
<proteinExistence type="predicted"/>
<evidence type="ECO:0000313" key="3">
    <source>
        <dbReference type="Proteomes" id="UP000587880"/>
    </source>
</evidence>
<gene>
    <name evidence="2" type="ORF">HF849_05355</name>
</gene>
<dbReference type="Proteomes" id="UP000587880">
    <property type="component" value="Unassembled WGS sequence"/>
</dbReference>
<evidence type="ECO:0000256" key="1">
    <source>
        <dbReference type="SAM" id="Phobius"/>
    </source>
</evidence>
<keyword evidence="1" id="KW-0472">Membrane</keyword>
<dbReference type="PANTHER" id="PTHR37305:SF1">
    <property type="entry name" value="MEMBRANE PROTEIN"/>
    <property type="match status" value="1"/>
</dbReference>
<feature type="transmembrane region" description="Helical" evidence="1">
    <location>
        <begin position="103"/>
        <end position="123"/>
    </location>
</feature>
<accession>A0A7X9XNF0</accession>
<feature type="transmembrane region" description="Helical" evidence="1">
    <location>
        <begin position="144"/>
        <end position="165"/>
    </location>
</feature>
<feature type="transmembrane region" description="Helical" evidence="1">
    <location>
        <begin position="284"/>
        <end position="308"/>
    </location>
</feature>
<sequence length="315" mass="35510">MLGLIKNEIAKIFSRKLTKILLSFLIIFSIGAAFFQKTQTIEINDWKSYETQVIADNKNRIELTNLSPQLKADAENKINISKYRLDNDIQPQKLNPWSASLNLTGLIEMIIIIVIILAAEIVSREFTDGTIKLLLIRPHNRIKILFSKYFSIIFFSVVALLLMLISQITTNGFLYGFSNLFSSINTEDIFIDGNGTILLLSVVMQLFKLYGLSLFSIMSYATFAFCISTLVKNSALAVGASLVFMIVGNSMIEAASTIPMLKYLPFANSDFSLYIYHLMPRPEMSITFSVVVLLIYMIILNVISCVSFSKRDIIL</sequence>
<comment type="caution">
    <text evidence="2">The sequence shown here is derived from an EMBL/GenBank/DDBJ whole genome shotgun (WGS) entry which is preliminary data.</text>
</comment>
<keyword evidence="1" id="KW-0812">Transmembrane</keyword>
<dbReference type="GO" id="GO:0005886">
    <property type="term" value="C:plasma membrane"/>
    <property type="evidence" value="ECO:0007669"/>
    <property type="project" value="UniProtKB-SubCell"/>
</dbReference>
<dbReference type="EMBL" id="JABAGD010000007">
    <property type="protein sequence ID" value="NMF04189.1"/>
    <property type="molecule type" value="Genomic_DNA"/>
</dbReference>